<evidence type="ECO:0000313" key="4">
    <source>
        <dbReference type="Proteomes" id="UP000305471"/>
    </source>
</evidence>
<dbReference type="AlphaFoldDB" id="A0A4U0ZEC7"/>
<dbReference type="GO" id="GO:0016787">
    <property type="term" value="F:hydrolase activity"/>
    <property type="evidence" value="ECO:0007669"/>
    <property type="project" value="UniProtKB-KW"/>
</dbReference>
<dbReference type="Proteomes" id="UP000305471">
    <property type="component" value="Unassembled WGS sequence"/>
</dbReference>
<dbReference type="InterPro" id="IPR000073">
    <property type="entry name" value="AB_hydrolase_1"/>
</dbReference>
<dbReference type="PANTHER" id="PTHR46118:SF4">
    <property type="entry name" value="PROTEIN ABHD11"/>
    <property type="match status" value="1"/>
</dbReference>
<reference evidence="3 4" key="1">
    <citation type="submission" date="2019-04" db="EMBL/GenBank/DDBJ databases">
        <title>Alteromonas portus sp. nov., an alginate lyase-excreting marine bacterium.</title>
        <authorList>
            <person name="Huang H."/>
            <person name="Mo K."/>
            <person name="Bao S."/>
        </authorList>
    </citation>
    <scope>NUCLEOTIDE SEQUENCE [LARGE SCALE GENOMIC DNA]</scope>
    <source>
        <strain evidence="3 4">HB161718</strain>
    </source>
</reference>
<proteinExistence type="predicted"/>
<protein>
    <submittedName>
        <fullName evidence="3">Alpha/beta fold hydrolase</fullName>
    </submittedName>
</protein>
<comment type="caution">
    <text evidence="3">The sequence shown here is derived from an EMBL/GenBank/DDBJ whole genome shotgun (WGS) entry which is preliminary data.</text>
</comment>
<feature type="domain" description="AB hydrolase-1" evidence="2">
    <location>
        <begin position="15"/>
        <end position="244"/>
    </location>
</feature>
<dbReference type="InterPro" id="IPR029058">
    <property type="entry name" value="AB_hydrolase_fold"/>
</dbReference>
<sequence length="259" mass="28863">MKLNYKLSKCNSTFPWLILIHGLFGNADNLAGIKRYFESNFNIVSVDLPDHGESPWTSSFSMSDAAEAIFDIMQSLNIEKTAVLGHSLGGKVAMKLALNHGDKISHLIVADIAPVSYDHSHQAVFDGLNAVPLNSIQSRKDAEKEMAAHVKEPGVRQFLLKSLYQDESGAWKWRFNVAGLIASYSHIIDWEQTNQTFDGVTLFIKGSESDYITPAYRNDITRYFPKAKAHIIEGTGHWLHAEKPGAFNAIVERTLNKTA</sequence>
<name>A0A4U0ZEC7_9ALTE</name>
<keyword evidence="4" id="KW-1185">Reference proteome</keyword>
<dbReference type="OrthoDB" id="9808398at2"/>
<dbReference type="SUPFAM" id="SSF53474">
    <property type="entry name" value="alpha/beta-Hydrolases"/>
    <property type="match status" value="1"/>
</dbReference>
<dbReference type="EMBL" id="SWCO01000008">
    <property type="protein sequence ID" value="TKB02205.1"/>
    <property type="molecule type" value="Genomic_DNA"/>
</dbReference>
<keyword evidence="1 3" id="KW-0378">Hydrolase</keyword>
<evidence type="ECO:0000256" key="1">
    <source>
        <dbReference type="ARBA" id="ARBA00022801"/>
    </source>
</evidence>
<dbReference type="Gene3D" id="3.40.50.1820">
    <property type="entry name" value="alpha/beta hydrolase"/>
    <property type="match status" value="1"/>
</dbReference>
<gene>
    <name evidence="3" type="ORF">E5672_13925</name>
</gene>
<evidence type="ECO:0000259" key="2">
    <source>
        <dbReference type="Pfam" id="PF00561"/>
    </source>
</evidence>
<dbReference type="PRINTS" id="PR00111">
    <property type="entry name" value="ABHYDROLASE"/>
</dbReference>
<organism evidence="3 4">
    <name type="scientific">Alteromonas portus</name>
    <dbReference type="NCBI Taxonomy" id="2565549"/>
    <lineage>
        <taxon>Bacteria</taxon>
        <taxon>Pseudomonadati</taxon>
        <taxon>Pseudomonadota</taxon>
        <taxon>Gammaproteobacteria</taxon>
        <taxon>Alteromonadales</taxon>
        <taxon>Alteromonadaceae</taxon>
        <taxon>Alteromonas/Salinimonas group</taxon>
        <taxon>Alteromonas</taxon>
    </lineage>
</organism>
<evidence type="ECO:0000313" key="3">
    <source>
        <dbReference type="EMBL" id="TKB02205.1"/>
    </source>
</evidence>
<accession>A0A4U0ZEC7</accession>
<dbReference type="Pfam" id="PF00561">
    <property type="entry name" value="Abhydrolase_1"/>
    <property type="match status" value="1"/>
</dbReference>
<dbReference type="RefSeq" id="WP_136782746.1">
    <property type="nucleotide sequence ID" value="NZ_SWCO01000008.1"/>
</dbReference>
<dbReference type="PANTHER" id="PTHR46118">
    <property type="entry name" value="PROTEIN ABHD11"/>
    <property type="match status" value="1"/>
</dbReference>